<feature type="domain" description="PurM-like N-terminal" evidence="3">
    <location>
        <begin position="2"/>
        <end position="99"/>
    </location>
</feature>
<dbReference type="GO" id="GO:0051604">
    <property type="term" value="P:protein maturation"/>
    <property type="evidence" value="ECO:0007669"/>
    <property type="project" value="TreeGrafter"/>
</dbReference>
<dbReference type="NCBIfam" id="TIGR02124">
    <property type="entry name" value="hypE"/>
    <property type="match status" value="1"/>
</dbReference>
<protein>
    <submittedName>
        <fullName evidence="5">Hydrogenase expression/formation protein HypE</fullName>
    </submittedName>
</protein>
<gene>
    <name evidence="5" type="ORF">HD593_008268</name>
</gene>
<dbReference type="Pfam" id="PF00586">
    <property type="entry name" value="AIRS"/>
    <property type="match status" value="1"/>
</dbReference>
<comment type="similarity">
    <text evidence="1">Belongs to the HypE family.</text>
</comment>
<evidence type="ECO:0000313" key="6">
    <source>
        <dbReference type="Proteomes" id="UP000565579"/>
    </source>
</evidence>
<keyword evidence="6" id="KW-1185">Reference proteome</keyword>
<dbReference type="SUPFAM" id="SSF55326">
    <property type="entry name" value="PurM N-terminal domain-like"/>
    <property type="match status" value="1"/>
</dbReference>
<dbReference type="InterPro" id="IPR010918">
    <property type="entry name" value="PurM-like_C_dom"/>
</dbReference>
<proteinExistence type="inferred from homology"/>
<evidence type="ECO:0000259" key="3">
    <source>
        <dbReference type="Pfam" id="PF00586"/>
    </source>
</evidence>
<dbReference type="EMBL" id="JACHMI010000001">
    <property type="protein sequence ID" value="MBB6553473.1"/>
    <property type="molecule type" value="Genomic_DNA"/>
</dbReference>
<dbReference type="Gene3D" id="3.30.1330.10">
    <property type="entry name" value="PurM-like, N-terminal domain"/>
    <property type="match status" value="1"/>
</dbReference>
<organism evidence="5 6">
    <name type="scientific">Nonomuraea rubra</name>
    <dbReference type="NCBI Taxonomy" id="46180"/>
    <lineage>
        <taxon>Bacteria</taxon>
        <taxon>Bacillati</taxon>
        <taxon>Actinomycetota</taxon>
        <taxon>Actinomycetes</taxon>
        <taxon>Streptosporangiales</taxon>
        <taxon>Streptosporangiaceae</taxon>
        <taxon>Nonomuraea</taxon>
    </lineage>
</organism>
<evidence type="ECO:0000313" key="5">
    <source>
        <dbReference type="EMBL" id="MBB6553473.1"/>
    </source>
</evidence>
<dbReference type="Pfam" id="PF02769">
    <property type="entry name" value="AIRS_C"/>
    <property type="match status" value="1"/>
</dbReference>
<sequence>MLSTDGFVVTPRFFPGGDIGSLAVHGTVNDLAMMGAVPVALSLAYIVEEGLPLDELRRVTTSVAEAARACDVRVVTGDTKVVGKGAADGLFVTTTGIGVRLPGAHVAAANGRPGDAVLLSGPIGLHGITILSTREGLGFESSLASDSRPLHRLAAAMITAGACGVHTLRDPTRGGLASALNELAAASGVGVELDEPAVPIPAQVAAACDLLGLDPLHVANEGCLVAFVDPARAEAVLAAMRARPEGACATRIGTVVAGHPGRVTMRTLVGSHRVIDMLVGEQLAGHPAECARQLHGIGQGQDVAARPTVRQGRNAAEPAHHTRRLARARGVDHDGHVSARPRLDELRRIAAVLDHRHAQPAQQAGGREPGAVVAAIVVSEPDDDRSSGLVPGGDDGGRGLRVRAERRANLGRYTWIGA</sequence>
<evidence type="ECO:0000259" key="4">
    <source>
        <dbReference type="Pfam" id="PF02769"/>
    </source>
</evidence>
<evidence type="ECO:0000256" key="2">
    <source>
        <dbReference type="SAM" id="MobiDB-lite"/>
    </source>
</evidence>
<comment type="caution">
    <text evidence="5">The sequence shown here is derived from an EMBL/GenBank/DDBJ whole genome shotgun (WGS) entry which is preliminary data.</text>
</comment>
<evidence type="ECO:0000256" key="1">
    <source>
        <dbReference type="ARBA" id="ARBA00006243"/>
    </source>
</evidence>
<feature type="domain" description="PurM-like C-terminal" evidence="4">
    <location>
        <begin position="112"/>
        <end position="264"/>
    </location>
</feature>
<dbReference type="CDD" id="cd02197">
    <property type="entry name" value="HypE"/>
    <property type="match status" value="1"/>
</dbReference>
<dbReference type="Gene3D" id="3.90.650.10">
    <property type="entry name" value="PurM-like C-terminal domain"/>
    <property type="match status" value="1"/>
</dbReference>
<dbReference type="InterPro" id="IPR036921">
    <property type="entry name" value="PurM-like_N_sf"/>
</dbReference>
<dbReference type="PANTHER" id="PTHR30303:SF0">
    <property type="entry name" value="CARBAMOYL DEHYDRATASE HYPE"/>
    <property type="match status" value="1"/>
</dbReference>
<dbReference type="PANTHER" id="PTHR30303">
    <property type="entry name" value="HYDROGENASE ISOENZYMES FORMATION PROTEIN HYPE"/>
    <property type="match status" value="1"/>
</dbReference>
<dbReference type="SUPFAM" id="SSF56042">
    <property type="entry name" value="PurM C-terminal domain-like"/>
    <property type="match status" value="1"/>
</dbReference>
<accession>A0A7X0P1D5</accession>
<dbReference type="InterPro" id="IPR016188">
    <property type="entry name" value="PurM-like_N"/>
</dbReference>
<dbReference type="Proteomes" id="UP000565579">
    <property type="component" value="Unassembled WGS sequence"/>
</dbReference>
<dbReference type="InterPro" id="IPR011854">
    <property type="entry name" value="HypE"/>
</dbReference>
<feature type="region of interest" description="Disordered" evidence="2">
    <location>
        <begin position="379"/>
        <end position="398"/>
    </location>
</feature>
<dbReference type="InterPro" id="IPR036676">
    <property type="entry name" value="PurM-like_C_sf"/>
</dbReference>
<name>A0A7X0P1D5_9ACTN</name>
<dbReference type="AlphaFoldDB" id="A0A7X0P1D5"/>
<reference evidence="5 6" key="1">
    <citation type="submission" date="2020-08" db="EMBL/GenBank/DDBJ databases">
        <title>Sequencing the genomes of 1000 actinobacteria strains.</title>
        <authorList>
            <person name="Klenk H.-P."/>
        </authorList>
    </citation>
    <scope>NUCLEOTIDE SEQUENCE [LARGE SCALE GENOMIC DNA]</scope>
    <source>
        <strain evidence="5 6">DSM 43768</strain>
    </source>
</reference>